<dbReference type="InterPro" id="IPR002048">
    <property type="entry name" value="EF_hand_dom"/>
</dbReference>
<dbReference type="SUPFAM" id="SSF47473">
    <property type="entry name" value="EF-hand"/>
    <property type="match status" value="1"/>
</dbReference>
<dbReference type="PANTHER" id="PTHR21847:SF1">
    <property type="entry name" value="EF-HAND CALCIUM-BINDING DOMAIN-CONTAINING PROTEIN 10"/>
    <property type="match status" value="1"/>
</dbReference>
<sequence length="217" mass="24512">MATDYGQSGEKGVRELFHKYMAESKSEDGLISHADAIARIEQLGLNWRLCGLDEDKVKAYFAHCLERKGKDKVTFLELWRRVKEAGRHRTHRDPAVQAEMYMERHRLYQVFQSMTRALAYNKPLNPKAFLIGKLRELKQSHSMPFFNAEDLAAVFTLFDVAQTGLISNQQANAALRTLGYDAGINNDPNLGGVNRAAFNKADFVSLMQKALDTTVAT</sequence>
<evidence type="ECO:0000313" key="2">
    <source>
        <dbReference type="EMBL" id="GBG71654.1"/>
    </source>
</evidence>
<dbReference type="STRING" id="69332.A0A388KNN0"/>
<dbReference type="CDD" id="cd22976">
    <property type="entry name" value="DD_EFCAB10"/>
    <property type="match status" value="1"/>
</dbReference>
<comment type="caution">
    <text evidence="2">The sequence shown here is derived from an EMBL/GenBank/DDBJ whole genome shotgun (WGS) entry which is preliminary data.</text>
</comment>
<dbReference type="PANTHER" id="PTHR21847">
    <property type="entry name" value="EF-HAND CALCIUM-BINDING DOMAIN-CONTAINING PROTEIN 10"/>
    <property type="match status" value="1"/>
</dbReference>
<dbReference type="InterPro" id="IPR011992">
    <property type="entry name" value="EF-hand-dom_pair"/>
</dbReference>
<gene>
    <name evidence="2" type="ORF">CBR_g9069</name>
</gene>
<evidence type="ECO:0000313" key="3">
    <source>
        <dbReference type="Proteomes" id="UP000265515"/>
    </source>
</evidence>
<protein>
    <recommendedName>
        <fullName evidence="1">EF-hand domain-containing protein</fullName>
    </recommendedName>
</protein>
<keyword evidence="3" id="KW-1185">Reference proteome</keyword>
<dbReference type="InterPro" id="IPR049760">
    <property type="entry name" value="DD_EFCAB10"/>
</dbReference>
<dbReference type="Proteomes" id="UP000265515">
    <property type="component" value="Unassembled WGS sequence"/>
</dbReference>
<dbReference type="Gene3D" id="1.10.238.10">
    <property type="entry name" value="EF-hand"/>
    <property type="match status" value="1"/>
</dbReference>
<reference evidence="2 3" key="1">
    <citation type="journal article" date="2018" name="Cell">
        <title>The Chara Genome: Secondary Complexity and Implications for Plant Terrestrialization.</title>
        <authorList>
            <person name="Nishiyama T."/>
            <person name="Sakayama H."/>
            <person name="Vries J.D."/>
            <person name="Buschmann H."/>
            <person name="Saint-Marcoux D."/>
            <person name="Ullrich K.K."/>
            <person name="Haas F.B."/>
            <person name="Vanderstraeten L."/>
            <person name="Becker D."/>
            <person name="Lang D."/>
            <person name="Vosolsobe S."/>
            <person name="Rombauts S."/>
            <person name="Wilhelmsson P.K.I."/>
            <person name="Janitza P."/>
            <person name="Kern R."/>
            <person name="Heyl A."/>
            <person name="Rumpler F."/>
            <person name="Villalobos L.I.A.C."/>
            <person name="Clay J.M."/>
            <person name="Skokan R."/>
            <person name="Toyoda A."/>
            <person name="Suzuki Y."/>
            <person name="Kagoshima H."/>
            <person name="Schijlen E."/>
            <person name="Tajeshwar N."/>
            <person name="Catarino B."/>
            <person name="Hetherington A.J."/>
            <person name="Saltykova A."/>
            <person name="Bonnot C."/>
            <person name="Breuninger H."/>
            <person name="Symeonidi A."/>
            <person name="Radhakrishnan G.V."/>
            <person name="Van Nieuwerburgh F."/>
            <person name="Deforce D."/>
            <person name="Chang C."/>
            <person name="Karol K.G."/>
            <person name="Hedrich R."/>
            <person name="Ulvskov P."/>
            <person name="Glockner G."/>
            <person name="Delwiche C.F."/>
            <person name="Petrasek J."/>
            <person name="Van de Peer Y."/>
            <person name="Friml J."/>
            <person name="Beilby M."/>
            <person name="Dolan L."/>
            <person name="Kohara Y."/>
            <person name="Sugano S."/>
            <person name="Fujiyama A."/>
            <person name="Delaux P.-M."/>
            <person name="Quint M."/>
            <person name="TheiBen G."/>
            <person name="Hagemann M."/>
            <person name="Harholt J."/>
            <person name="Dunand C."/>
            <person name="Zachgo S."/>
            <person name="Langdale J."/>
            <person name="Maumus F."/>
            <person name="Straeten D.V.D."/>
            <person name="Gould S.B."/>
            <person name="Rensing S.A."/>
        </authorList>
    </citation>
    <scope>NUCLEOTIDE SEQUENCE [LARGE SCALE GENOMIC DNA]</scope>
    <source>
        <strain evidence="2 3">S276</strain>
    </source>
</reference>
<dbReference type="OrthoDB" id="10260455at2759"/>
<dbReference type="EMBL" id="BFEA01000151">
    <property type="protein sequence ID" value="GBG71654.1"/>
    <property type="molecule type" value="Genomic_DNA"/>
</dbReference>
<dbReference type="SUPFAM" id="SSF47391">
    <property type="entry name" value="Dimerization-anchoring domain of cAMP-dependent PK regulatory subunit"/>
    <property type="match status" value="1"/>
</dbReference>
<feature type="domain" description="EF-hand" evidence="1">
    <location>
        <begin position="146"/>
        <end position="181"/>
    </location>
</feature>
<organism evidence="2 3">
    <name type="scientific">Chara braunii</name>
    <name type="common">Braun's stonewort</name>
    <dbReference type="NCBI Taxonomy" id="69332"/>
    <lineage>
        <taxon>Eukaryota</taxon>
        <taxon>Viridiplantae</taxon>
        <taxon>Streptophyta</taxon>
        <taxon>Charophyceae</taxon>
        <taxon>Charales</taxon>
        <taxon>Characeae</taxon>
        <taxon>Chara</taxon>
    </lineage>
</organism>
<accession>A0A388KNN0</accession>
<dbReference type="InterPro" id="IPR039879">
    <property type="entry name" value="EFC10"/>
</dbReference>
<evidence type="ECO:0000259" key="1">
    <source>
        <dbReference type="PROSITE" id="PS50222"/>
    </source>
</evidence>
<name>A0A388KNN0_CHABU</name>
<proteinExistence type="predicted"/>
<dbReference type="GO" id="GO:0005509">
    <property type="term" value="F:calcium ion binding"/>
    <property type="evidence" value="ECO:0007669"/>
    <property type="project" value="InterPro"/>
</dbReference>
<dbReference type="PROSITE" id="PS50222">
    <property type="entry name" value="EF_HAND_2"/>
    <property type="match status" value="1"/>
</dbReference>
<dbReference type="Gramene" id="GBG71654">
    <property type="protein sequence ID" value="GBG71654"/>
    <property type="gene ID" value="CBR_g9069"/>
</dbReference>
<dbReference type="AlphaFoldDB" id="A0A388KNN0"/>